<keyword evidence="1" id="KW-0472">Membrane</keyword>
<sequence>MSARGRAWLALLTPGLVWFLQQQAIGGPLRINCRVADAGAALAWGLATILACGGAAWLGRRTARSAEGSTAWLARLAPLAALVFGLAALFGTIAAAVVPACAR</sequence>
<evidence type="ECO:0000313" key="2">
    <source>
        <dbReference type="EMBL" id="USI72339.1"/>
    </source>
</evidence>
<protein>
    <submittedName>
        <fullName evidence="2">Uncharacterized protein</fullName>
    </submittedName>
</protein>
<organism evidence="2 3">
    <name type="scientific">Sphingomonas morindae</name>
    <dbReference type="NCBI Taxonomy" id="1541170"/>
    <lineage>
        <taxon>Bacteria</taxon>
        <taxon>Pseudomonadati</taxon>
        <taxon>Pseudomonadota</taxon>
        <taxon>Alphaproteobacteria</taxon>
        <taxon>Sphingomonadales</taxon>
        <taxon>Sphingomonadaceae</taxon>
        <taxon>Sphingomonas</taxon>
    </lineage>
</organism>
<gene>
    <name evidence="2" type="ORF">LHA26_13715</name>
</gene>
<feature type="transmembrane region" description="Helical" evidence="1">
    <location>
        <begin position="42"/>
        <end position="60"/>
    </location>
</feature>
<keyword evidence="1" id="KW-1133">Transmembrane helix</keyword>
<keyword evidence="1" id="KW-0812">Transmembrane</keyword>
<evidence type="ECO:0000313" key="3">
    <source>
        <dbReference type="Proteomes" id="UP001056937"/>
    </source>
</evidence>
<reference evidence="2" key="1">
    <citation type="journal article" date="2022" name="Toxins">
        <title>Genomic Analysis of Sphingopyxis sp. USTB-05 for Biodegrading Cyanobacterial Hepatotoxins.</title>
        <authorList>
            <person name="Liu C."/>
            <person name="Xu Q."/>
            <person name="Zhao Z."/>
            <person name="Zhang H."/>
            <person name="Liu X."/>
            <person name="Yin C."/>
            <person name="Liu Y."/>
            <person name="Yan H."/>
        </authorList>
    </citation>
    <scope>NUCLEOTIDE SEQUENCE</scope>
    <source>
        <strain evidence="2">NBD5</strain>
    </source>
</reference>
<dbReference type="EMBL" id="CP084930">
    <property type="protein sequence ID" value="USI72339.1"/>
    <property type="molecule type" value="Genomic_DNA"/>
</dbReference>
<dbReference type="Proteomes" id="UP001056937">
    <property type="component" value="Chromosome 1"/>
</dbReference>
<keyword evidence="3" id="KW-1185">Reference proteome</keyword>
<evidence type="ECO:0000256" key="1">
    <source>
        <dbReference type="SAM" id="Phobius"/>
    </source>
</evidence>
<accession>A0ABY4X642</accession>
<proteinExistence type="predicted"/>
<name>A0ABY4X642_9SPHN</name>
<dbReference type="RefSeq" id="WP_252166148.1">
    <property type="nucleotide sequence ID" value="NZ_CP084930.1"/>
</dbReference>
<feature type="transmembrane region" description="Helical" evidence="1">
    <location>
        <begin position="72"/>
        <end position="98"/>
    </location>
</feature>